<sequence length="96" mass="10550">MTLTKADIVQQVYKNHESLTKAQATDSVEAFLKISKDALIGGSDLLLSGFGKFNVKDKNSRRGRNPQTGDELTLDARRVVTFKPSGILRDKINSAN</sequence>
<dbReference type="PANTHER" id="PTHR33175:SF2">
    <property type="entry name" value="INTEGRATION HOST FACTOR SUBUNIT ALPHA"/>
    <property type="match status" value="1"/>
</dbReference>
<name>A0A1M7YEK0_9BACT</name>
<dbReference type="PROSITE" id="PS00045">
    <property type="entry name" value="HISTONE_LIKE"/>
    <property type="match status" value="1"/>
</dbReference>
<dbReference type="GO" id="GO:0003677">
    <property type="term" value="F:DNA binding"/>
    <property type="evidence" value="ECO:0007669"/>
    <property type="project" value="UniProtKB-KW"/>
</dbReference>
<dbReference type="Pfam" id="PF00216">
    <property type="entry name" value="Bac_DNA_binding"/>
    <property type="match status" value="1"/>
</dbReference>
<evidence type="ECO:0000256" key="1">
    <source>
        <dbReference type="ARBA" id="ARBA00010529"/>
    </source>
</evidence>
<evidence type="ECO:0000313" key="10">
    <source>
        <dbReference type="Proteomes" id="UP000184603"/>
    </source>
</evidence>
<reference evidence="9 10" key="1">
    <citation type="submission" date="2016-12" db="EMBL/GenBank/DDBJ databases">
        <authorList>
            <person name="Song W.-J."/>
            <person name="Kurnit D.M."/>
        </authorList>
    </citation>
    <scope>NUCLEOTIDE SEQUENCE [LARGE SCALE GENOMIC DNA]</scope>
    <source>
        <strain evidence="9 10">DSM 18488</strain>
    </source>
</reference>
<dbReference type="InterPro" id="IPR010992">
    <property type="entry name" value="IHF-like_DNA-bd_dom_sf"/>
</dbReference>
<keyword evidence="6" id="KW-0804">Transcription</keyword>
<comment type="similarity">
    <text evidence="1 8">Belongs to the bacterial histone-like protein family.</text>
</comment>
<dbReference type="PRINTS" id="PR01727">
    <property type="entry name" value="DNABINDINGHU"/>
</dbReference>
<dbReference type="RefSeq" id="WP_073615211.1">
    <property type="nucleotide sequence ID" value="NZ_FRFE01000022.1"/>
</dbReference>
<dbReference type="OrthoDB" id="9797747at2"/>
<dbReference type="CDD" id="cd13835">
    <property type="entry name" value="IHF_A"/>
    <property type="match status" value="1"/>
</dbReference>
<keyword evidence="3" id="KW-0810">Translation regulation</keyword>
<dbReference type="GO" id="GO:0030527">
    <property type="term" value="F:structural constituent of chromatin"/>
    <property type="evidence" value="ECO:0007669"/>
    <property type="project" value="InterPro"/>
</dbReference>
<dbReference type="InterPro" id="IPR000119">
    <property type="entry name" value="Hist_DNA-bd"/>
</dbReference>
<evidence type="ECO:0000256" key="2">
    <source>
        <dbReference type="ARBA" id="ARBA00018329"/>
    </source>
</evidence>
<dbReference type="Gene3D" id="4.10.520.10">
    <property type="entry name" value="IHF-like DNA-binding proteins"/>
    <property type="match status" value="1"/>
</dbReference>
<dbReference type="GO" id="GO:0005829">
    <property type="term" value="C:cytosol"/>
    <property type="evidence" value="ECO:0007669"/>
    <property type="project" value="TreeGrafter"/>
</dbReference>
<evidence type="ECO:0000256" key="8">
    <source>
        <dbReference type="RuleBase" id="RU003939"/>
    </source>
</evidence>
<evidence type="ECO:0000256" key="4">
    <source>
        <dbReference type="ARBA" id="ARBA00023015"/>
    </source>
</evidence>
<keyword evidence="5" id="KW-0238">DNA-binding</keyword>
<dbReference type="InterPro" id="IPR020816">
    <property type="entry name" value="Histone-like_DNA-bd_CS"/>
</dbReference>
<keyword evidence="4" id="KW-0805">Transcription regulation</keyword>
<evidence type="ECO:0000256" key="3">
    <source>
        <dbReference type="ARBA" id="ARBA00022845"/>
    </source>
</evidence>
<dbReference type="SUPFAM" id="SSF47729">
    <property type="entry name" value="IHF-like DNA-binding proteins"/>
    <property type="match status" value="1"/>
</dbReference>
<organism evidence="9 10">
    <name type="scientific">Desulfopila aestuarii DSM 18488</name>
    <dbReference type="NCBI Taxonomy" id="1121416"/>
    <lineage>
        <taxon>Bacteria</taxon>
        <taxon>Pseudomonadati</taxon>
        <taxon>Thermodesulfobacteriota</taxon>
        <taxon>Desulfobulbia</taxon>
        <taxon>Desulfobulbales</taxon>
        <taxon>Desulfocapsaceae</taxon>
        <taxon>Desulfopila</taxon>
    </lineage>
</organism>
<proteinExistence type="inferred from homology"/>
<dbReference type="SMART" id="SM00411">
    <property type="entry name" value="BHL"/>
    <property type="match status" value="1"/>
</dbReference>
<dbReference type="Proteomes" id="UP000184603">
    <property type="component" value="Unassembled WGS sequence"/>
</dbReference>
<evidence type="ECO:0000256" key="6">
    <source>
        <dbReference type="ARBA" id="ARBA00023163"/>
    </source>
</evidence>
<evidence type="ECO:0000256" key="5">
    <source>
        <dbReference type="ARBA" id="ARBA00023125"/>
    </source>
</evidence>
<dbReference type="GO" id="GO:0006310">
    <property type="term" value="P:DNA recombination"/>
    <property type="evidence" value="ECO:0007669"/>
    <property type="project" value="UniProtKB-KW"/>
</dbReference>
<gene>
    <name evidence="9" type="ORF">SAMN02745220_03763</name>
</gene>
<dbReference type="InterPro" id="IPR005684">
    <property type="entry name" value="IHF_alpha"/>
</dbReference>
<keyword evidence="10" id="KW-1185">Reference proteome</keyword>
<accession>A0A1M7YEK0</accession>
<dbReference type="GO" id="GO:0006417">
    <property type="term" value="P:regulation of translation"/>
    <property type="evidence" value="ECO:0007669"/>
    <property type="project" value="UniProtKB-KW"/>
</dbReference>
<protein>
    <recommendedName>
        <fullName evidence="2">Integration host factor subunit alpha</fullName>
    </recommendedName>
</protein>
<dbReference type="STRING" id="1121416.SAMN02745220_03763"/>
<keyword evidence="7" id="KW-0233">DNA recombination</keyword>
<dbReference type="PANTHER" id="PTHR33175">
    <property type="entry name" value="DNA-BINDING PROTEIN HU"/>
    <property type="match status" value="1"/>
</dbReference>
<dbReference type="EMBL" id="FRFE01000022">
    <property type="protein sequence ID" value="SHO51016.1"/>
    <property type="molecule type" value="Genomic_DNA"/>
</dbReference>
<dbReference type="AlphaFoldDB" id="A0A1M7YEK0"/>
<dbReference type="GO" id="GO:0009893">
    <property type="term" value="P:positive regulation of metabolic process"/>
    <property type="evidence" value="ECO:0007669"/>
    <property type="project" value="UniProtKB-ARBA"/>
</dbReference>
<evidence type="ECO:0000256" key="7">
    <source>
        <dbReference type="ARBA" id="ARBA00023172"/>
    </source>
</evidence>
<evidence type="ECO:0000313" key="9">
    <source>
        <dbReference type="EMBL" id="SHO51016.1"/>
    </source>
</evidence>
<dbReference type="GO" id="GO:0006355">
    <property type="term" value="P:regulation of DNA-templated transcription"/>
    <property type="evidence" value="ECO:0007669"/>
    <property type="project" value="InterPro"/>
</dbReference>